<sequence>MTVCRHRLLLACLLWLLAPPAAFAQDAAVARAPATGDAVVDARLADINRYAARYPDAFIDELVRYFDAPRPLLQDLLGRQERKPGDLYYACALARVSGRPCRGVIEAWSAGHADGWPGIARDLGVEPGDARAKRLREGMVESYRRWGRPLPDAG</sequence>
<comment type="caution">
    <text evidence="2">The sequence shown here is derived from an EMBL/GenBank/DDBJ whole genome shotgun (WGS) entry which is preliminary data.</text>
</comment>
<proteinExistence type="predicted"/>
<reference evidence="2 3" key="1">
    <citation type="submission" date="2024-09" db="EMBL/GenBank/DDBJ databases">
        <authorList>
            <person name="Sun Q."/>
            <person name="Mori K."/>
        </authorList>
    </citation>
    <scope>NUCLEOTIDE SEQUENCE [LARGE SCALE GENOMIC DNA]</scope>
    <source>
        <strain evidence="2 3">KCTC 52403</strain>
    </source>
</reference>
<keyword evidence="1" id="KW-0732">Signal</keyword>
<dbReference type="RefSeq" id="WP_189496073.1">
    <property type="nucleotide sequence ID" value="NZ_BMZT01000004.1"/>
</dbReference>
<feature type="signal peptide" evidence="1">
    <location>
        <begin position="1"/>
        <end position="24"/>
    </location>
</feature>
<gene>
    <name evidence="2" type="ORF">ACFFFU_02185</name>
</gene>
<feature type="chain" id="PRO_5045848358" description="Secreted protein" evidence="1">
    <location>
        <begin position="25"/>
        <end position="154"/>
    </location>
</feature>
<dbReference type="Proteomes" id="UP001589898">
    <property type="component" value="Unassembled WGS sequence"/>
</dbReference>
<keyword evidence="3" id="KW-1185">Reference proteome</keyword>
<accession>A0ABV6ST09</accession>
<evidence type="ECO:0000313" key="3">
    <source>
        <dbReference type="Proteomes" id="UP001589898"/>
    </source>
</evidence>
<dbReference type="EMBL" id="JBHLTF010000005">
    <property type="protein sequence ID" value="MFC0716571.1"/>
    <property type="molecule type" value="Genomic_DNA"/>
</dbReference>
<evidence type="ECO:0000313" key="2">
    <source>
        <dbReference type="EMBL" id="MFC0716571.1"/>
    </source>
</evidence>
<protein>
    <recommendedName>
        <fullName evidence="4">Secreted protein</fullName>
    </recommendedName>
</protein>
<evidence type="ECO:0008006" key="4">
    <source>
        <dbReference type="Google" id="ProtNLM"/>
    </source>
</evidence>
<organism evidence="2 3">
    <name type="scientific">Luteimonas padinae</name>
    <dbReference type="NCBI Taxonomy" id="1714359"/>
    <lineage>
        <taxon>Bacteria</taxon>
        <taxon>Pseudomonadati</taxon>
        <taxon>Pseudomonadota</taxon>
        <taxon>Gammaproteobacteria</taxon>
        <taxon>Lysobacterales</taxon>
        <taxon>Lysobacteraceae</taxon>
        <taxon>Luteimonas</taxon>
    </lineage>
</organism>
<name>A0ABV6ST09_9GAMM</name>
<evidence type="ECO:0000256" key="1">
    <source>
        <dbReference type="SAM" id="SignalP"/>
    </source>
</evidence>